<organism evidence="15 16">
    <name type="scientific">Saimiriine herpesvirus 1 (strain MV-5-4-PSL)</name>
    <name type="common">SaHV-1</name>
    <name type="synonym">Marmoset herpesvirus</name>
    <dbReference type="NCBI Taxonomy" id="10353"/>
    <lineage>
        <taxon>Viruses</taxon>
        <taxon>Duplodnaviria</taxon>
        <taxon>Heunggongvirae</taxon>
        <taxon>Peploviricota</taxon>
        <taxon>Herviviricetes</taxon>
        <taxon>Herpesvirales</taxon>
        <taxon>Orthoherpesviridae</taxon>
        <taxon>Alphaherpesvirinae</taxon>
        <taxon>Simplexvirus</taxon>
        <taxon>Simplexvirus saimiriinealpha1</taxon>
    </lineage>
</organism>
<evidence type="ECO:0000313" key="16">
    <source>
        <dbReference type="Proteomes" id="UP000127069"/>
    </source>
</evidence>
<evidence type="ECO:0000256" key="13">
    <source>
        <dbReference type="ARBA" id="ARBA00033186"/>
    </source>
</evidence>
<keyword evidence="16" id="KW-1185">Reference proteome</keyword>
<proteinExistence type="inferred from homology"/>
<dbReference type="Pfam" id="PF02232">
    <property type="entry name" value="Alpha_TIF"/>
    <property type="match status" value="1"/>
</dbReference>
<feature type="compositionally biased region" description="Polar residues" evidence="14">
    <location>
        <begin position="366"/>
        <end position="377"/>
    </location>
</feature>
<evidence type="ECO:0000256" key="14">
    <source>
        <dbReference type="SAM" id="MobiDB-lite"/>
    </source>
</evidence>
<dbReference type="SMART" id="SM00814">
    <property type="entry name" value="Alpha_TIF"/>
    <property type="match status" value="1"/>
</dbReference>
<evidence type="ECO:0000256" key="11">
    <source>
        <dbReference type="ARBA" id="ARBA00023163"/>
    </source>
</evidence>
<evidence type="ECO:0000256" key="1">
    <source>
        <dbReference type="ARBA" id="ARBA00002794"/>
    </source>
</evidence>
<feature type="region of interest" description="Disordered" evidence="14">
    <location>
        <begin position="359"/>
        <end position="378"/>
    </location>
</feature>
<sequence>MDQVMEEFFSKPIGPNGSSGDFDFRDHLDFDESLLPPPPNTARLSQPLVVPPPPMPAPPATLFARLLEDLGFSDGPALLTMLDSWNEDLFSCLPHNADIYADNPFLSTMPSDVIAYGDAYDADAGPIDLRAHGTAPLPPLPATAEGLSAYHQAVMRFFRTELRAREQQYARMLDNFCSALYRYLRASVRHRQRRVLSGSQRKSMREQLSSAITDRYYRETARIARVIYLHMYLMLIREVSWALYAEQVLRQDLFRRLSYDLPQPRQLACLFHPFLFQHGSFTVGGKPVAPDRLRTVNYIRERLSLPQIRSASVEEPSEALTQPPVLRGDRARSSGYFMTLVRHKLDAYCSMHMSESERVQREHSYTRGSSRRANYGSSIEGMLAAPSDDVEEDYEPPPPPRISLTPSGGTTAAALAPSGIAEAPEAAATEAPPMDDEDLDFDMEFDADSDLGDEAMRAIDDFDLALLGPRTDSNLGGPLSALRRDDLARYAARGFEMLDAADLEFEQMFSESLQADA</sequence>
<dbReference type="EMBL" id="HM625781">
    <property type="protein sequence ID" value="ADO13780.1"/>
    <property type="molecule type" value="Genomic_DNA"/>
</dbReference>
<comment type="similarity">
    <text evidence="4">Belongs to the herpesviridae tegument protein VP16 protein family.</text>
</comment>
<evidence type="ECO:0000313" key="15">
    <source>
        <dbReference type="EMBL" id="ADO13780.1"/>
    </source>
</evidence>
<keyword evidence="8" id="KW-0946">Virion</keyword>
<dbReference type="GO" id="GO:0003677">
    <property type="term" value="F:DNA binding"/>
    <property type="evidence" value="ECO:0007669"/>
    <property type="project" value="UniProtKB-KW"/>
</dbReference>
<reference evidence="15 16" key="1">
    <citation type="journal article" date="2011" name="Virology">
        <title>Structure and sequence of the saimiriine herpesvirus 1 genome.</title>
        <authorList>
            <person name="Tyler S."/>
            <person name="Severini A."/>
            <person name="Black D."/>
            <person name="Walker M."/>
            <person name="Eberle R."/>
        </authorList>
    </citation>
    <scope>NUCLEOTIDE SEQUENCE [LARGE SCALE GENOMIC DNA]</scope>
    <source>
        <strain evidence="15">MV 5-4</strain>
    </source>
</reference>
<keyword evidence="10" id="KW-0238">DNA-binding</keyword>
<evidence type="ECO:0000256" key="5">
    <source>
        <dbReference type="ARBA" id="ARBA00022553"/>
    </source>
</evidence>
<evidence type="ECO:0000256" key="2">
    <source>
        <dbReference type="ARBA" id="ARBA00004147"/>
    </source>
</evidence>
<comment type="subcellular location">
    <subcellularLocation>
        <location evidence="2">Host nucleus</location>
    </subcellularLocation>
    <subcellularLocation>
        <location evidence="3">Virion tegument</location>
    </subcellularLocation>
</comment>
<comment type="function">
    <text evidence="1">May play a role in the aggregation of tegument proteins around nucleocapsids during virus morphogenesis.</text>
</comment>
<dbReference type="Gene3D" id="1.10.1290.10">
    <property type="entry name" value="Alpha trans-inducing (Alpha-TIF)"/>
    <property type="match status" value="1"/>
</dbReference>
<dbReference type="InterPro" id="IPR036538">
    <property type="entry name" value="Alpha_TIF_sf"/>
</dbReference>
<dbReference type="SUPFAM" id="SSF56548">
    <property type="entry name" value="Conserved core of transcriptional regulatory protein vp16"/>
    <property type="match status" value="1"/>
</dbReference>
<evidence type="ECO:0000256" key="10">
    <source>
        <dbReference type="ARBA" id="ARBA00023125"/>
    </source>
</evidence>
<feature type="region of interest" description="Disordered" evidence="14">
    <location>
        <begin position="387"/>
        <end position="413"/>
    </location>
</feature>
<dbReference type="OrthoDB" id="6241at10239"/>
<keyword evidence="6" id="KW-1048">Host nucleus</keyword>
<dbReference type="KEGG" id="vg:9829309"/>
<keyword evidence="11" id="KW-0804">Transcription</keyword>
<name>E2IUC2_SHV1</name>
<organismHost>
    <name type="scientific">Saimiri</name>
    <name type="common">squirrel monkeys</name>
    <dbReference type="NCBI Taxonomy" id="9520"/>
</organismHost>
<evidence type="ECO:0000256" key="6">
    <source>
        <dbReference type="ARBA" id="ARBA00022562"/>
    </source>
</evidence>
<evidence type="ECO:0000256" key="8">
    <source>
        <dbReference type="ARBA" id="ARBA00022844"/>
    </source>
</evidence>
<accession>E2IUC2</accession>
<dbReference type="InterPro" id="IPR003174">
    <property type="entry name" value="Alpha_TIF"/>
</dbReference>
<dbReference type="GO" id="GO:0042025">
    <property type="term" value="C:host cell nucleus"/>
    <property type="evidence" value="ECO:0007669"/>
    <property type="project" value="UniProtKB-SubCell"/>
</dbReference>
<evidence type="ECO:0000256" key="12">
    <source>
        <dbReference type="ARBA" id="ARBA00030037"/>
    </source>
</evidence>
<protein>
    <recommendedName>
        <fullName evidence="12">Alpha trans-inducing protein</fullName>
    </recommendedName>
    <alternativeName>
        <fullName evidence="13">Alpha-TIF</fullName>
    </alternativeName>
</protein>
<evidence type="ECO:0000256" key="3">
    <source>
        <dbReference type="ARBA" id="ARBA00004535"/>
    </source>
</evidence>
<dbReference type="Proteomes" id="UP000127069">
    <property type="component" value="Segment"/>
</dbReference>
<evidence type="ECO:0000256" key="4">
    <source>
        <dbReference type="ARBA" id="ARBA00010001"/>
    </source>
</evidence>
<organismHost>
    <name type="scientific">Callithrix</name>
    <dbReference type="NCBI Taxonomy" id="9481"/>
</organismHost>
<keyword evidence="9" id="KW-0805">Transcription regulation</keyword>
<dbReference type="RefSeq" id="YP_003933792.1">
    <property type="nucleotide sequence ID" value="NC_014567.1"/>
</dbReference>
<gene>
    <name evidence="15" type="primary">UL48</name>
</gene>
<evidence type="ECO:0000256" key="7">
    <source>
        <dbReference type="ARBA" id="ARBA00022580"/>
    </source>
</evidence>
<dbReference type="GeneID" id="9829309"/>
<dbReference type="GO" id="GO:0006355">
    <property type="term" value="P:regulation of DNA-templated transcription"/>
    <property type="evidence" value="ECO:0007669"/>
    <property type="project" value="InterPro"/>
</dbReference>
<keyword evidence="7" id="KW-0920">Virion tegument</keyword>
<dbReference type="GO" id="GO:0019033">
    <property type="term" value="C:viral tegument"/>
    <property type="evidence" value="ECO:0007669"/>
    <property type="project" value="UniProtKB-SubCell"/>
</dbReference>
<evidence type="ECO:0000256" key="9">
    <source>
        <dbReference type="ARBA" id="ARBA00023015"/>
    </source>
</evidence>
<keyword evidence="5" id="KW-0597">Phosphoprotein</keyword>